<dbReference type="SMART" id="SM00228">
    <property type="entry name" value="PDZ"/>
    <property type="match status" value="1"/>
</dbReference>
<dbReference type="InterPro" id="IPR008915">
    <property type="entry name" value="Peptidase_M50"/>
</dbReference>
<dbReference type="PANTHER" id="PTHR42837:SF2">
    <property type="entry name" value="MEMBRANE METALLOPROTEASE ARASP2, CHLOROPLASTIC-RELATED"/>
    <property type="match status" value="1"/>
</dbReference>
<keyword evidence="5 11" id="KW-0812">Transmembrane</keyword>
<dbReference type="GO" id="GO:0006508">
    <property type="term" value="P:proteolysis"/>
    <property type="evidence" value="ECO:0007669"/>
    <property type="project" value="UniProtKB-KW"/>
</dbReference>
<dbReference type="InterPro" id="IPR001478">
    <property type="entry name" value="PDZ"/>
</dbReference>
<dbReference type="GO" id="GO:0004222">
    <property type="term" value="F:metalloendopeptidase activity"/>
    <property type="evidence" value="ECO:0007669"/>
    <property type="project" value="InterPro"/>
</dbReference>
<evidence type="ECO:0000256" key="3">
    <source>
        <dbReference type="ARBA" id="ARBA00007931"/>
    </source>
</evidence>
<comment type="similarity">
    <text evidence="3 11">Belongs to the peptidase M50B family.</text>
</comment>
<dbReference type="RefSeq" id="WP_135271374.1">
    <property type="nucleotide sequence ID" value="NZ_SRIB01000009.1"/>
</dbReference>
<keyword evidence="10 11" id="KW-0472">Membrane</keyword>
<evidence type="ECO:0000256" key="5">
    <source>
        <dbReference type="ARBA" id="ARBA00022692"/>
    </source>
</evidence>
<name>A0A4Z0D5D2_9FIRM</name>
<evidence type="ECO:0000256" key="1">
    <source>
        <dbReference type="ARBA" id="ARBA00001947"/>
    </source>
</evidence>
<organism evidence="13 14">
    <name type="scientific">Soehngenia longivitae</name>
    <dbReference type="NCBI Taxonomy" id="2562294"/>
    <lineage>
        <taxon>Bacteria</taxon>
        <taxon>Bacillati</taxon>
        <taxon>Bacillota</taxon>
        <taxon>Tissierellia</taxon>
        <taxon>Tissierellales</taxon>
        <taxon>Tissierellaceae</taxon>
        <taxon>Soehngenia</taxon>
    </lineage>
</organism>
<evidence type="ECO:0000256" key="7">
    <source>
        <dbReference type="ARBA" id="ARBA00022833"/>
    </source>
</evidence>
<comment type="subcellular location">
    <subcellularLocation>
        <location evidence="2">Membrane</location>
        <topology evidence="2">Multi-pass membrane protein</topology>
    </subcellularLocation>
</comment>
<feature type="transmembrane region" description="Helical" evidence="11">
    <location>
        <begin position="88"/>
        <end position="113"/>
    </location>
</feature>
<evidence type="ECO:0000256" key="10">
    <source>
        <dbReference type="ARBA" id="ARBA00023136"/>
    </source>
</evidence>
<dbReference type="OrthoDB" id="9782003at2"/>
<dbReference type="CDD" id="cd23081">
    <property type="entry name" value="cpPDZ_EcRseP-like"/>
    <property type="match status" value="1"/>
</dbReference>
<evidence type="ECO:0000259" key="12">
    <source>
        <dbReference type="PROSITE" id="PS50106"/>
    </source>
</evidence>
<keyword evidence="14" id="KW-1185">Reference proteome</keyword>
<keyword evidence="4 13" id="KW-0645">Protease</keyword>
<dbReference type="GO" id="GO:0016020">
    <property type="term" value="C:membrane"/>
    <property type="evidence" value="ECO:0007669"/>
    <property type="project" value="UniProtKB-SubCell"/>
</dbReference>
<evidence type="ECO:0000313" key="13">
    <source>
        <dbReference type="EMBL" id="TFZ39822.1"/>
    </source>
</evidence>
<feature type="domain" description="PDZ" evidence="12">
    <location>
        <begin position="120"/>
        <end position="173"/>
    </location>
</feature>
<dbReference type="PANTHER" id="PTHR42837">
    <property type="entry name" value="REGULATOR OF SIGMA-E PROTEASE RSEP"/>
    <property type="match status" value="1"/>
</dbReference>
<sequence>MTVIAAIFVFLIVILIHELGHFTVAKLVGIKVNELSIGMGPRFYHRKRGDTEYSIRALPIGGYVKMEGEDEESDDPRGFSKKSPLARIAVVAAGAIMNFILAIIVLSIISFMVGEPTTTISEVIENSPAELAGLRPGDKIISISDNKIESWDDIVNSIENSDIETKLEIKVERDNDITSIFVTPNIEDGKKIIGIVPEGEGNLITAIKEGFSNTAYFIKLMIDFIMTAFSGNVSADDLSGPLGVISAVNQAANQGIISLLYLLAFISVNLGFINLLPFPALDGGRIVFLIVELVRGKPIDQKKEGLIHFIGLILLFALMIFVTYNDILRTNLF</sequence>
<dbReference type="NCBIfam" id="TIGR00054">
    <property type="entry name" value="RIP metalloprotease RseP"/>
    <property type="match status" value="1"/>
</dbReference>
<evidence type="ECO:0000256" key="11">
    <source>
        <dbReference type="RuleBase" id="RU362031"/>
    </source>
</evidence>
<dbReference type="AlphaFoldDB" id="A0A4Z0D5D2"/>
<proteinExistence type="inferred from homology"/>
<keyword evidence="9 11" id="KW-0482">Metalloprotease</keyword>
<dbReference type="InterPro" id="IPR041489">
    <property type="entry name" value="PDZ_6"/>
</dbReference>
<dbReference type="EC" id="3.4.24.-" evidence="11"/>
<evidence type="ECO:0000256" key="6">
    <source>
        <dbReference type="ARBA" id="ARBA00022801"/>
    </source>
</evidence>
<dbReference type="Gene3D" id="2.30.42.10">
    <property type="match status" value="1"/>
</dbReference>
<gene>
    <name evidence="13" type="primary">rseP</name>
    <name evidence="13" type="ORF">E4100_07250</name>
</gene>
<accession>A0A4Z0D5D2</accession>
<evidence type="ECO:0000256" key="4">
    <source>
        <dbReference type="ARBA" id="ARBA00022670"/>
    </source>
</evidence>
<dbReference type="PROSITE" id="PS50106">
    <property type="entry name" value="PDZ"/>
    <property type="match status" value="1"/>
</dbReference>
<evidence type="ECO:0000256" key="2">
    <source>
        <dbReference type="ARBA" id="ARBA00004141"/>
    </source>
</evidence>
<dbReference type="SUPFAM" id="SSF50156">
    <property type="entry name" value="PDZ domain-like"/>
    <property type="match status" value="1"/>
</dbReference>
<evidence type="ECO:0000313" key="14">
    <source>
        <dbReference type="Proteomes" id="UP000298381"/>
    </source>
</evidence>
<evidence type="ECO:0000256" key="9">
    <source>
        <dbReference type="ARBA" id="ARBA00023049"/>
    </source>
</evidence>
<keyword evidence="11" id="KW-0479">Metal-binding</keyword>
<dbReference type="Proteomes" id="UP000298381">
    <property type="component" value="Unassembled WGS sequence"/>
</dbReference>
<dbReference type="Pfam" id="PF17820">
    <property type="entry name" value="PDZ_6"/>
    <property type="match status" value="1"/>
</dbReference>
<dbReference type="GO" id="GO:0046872">
    <property type="term" value="F:metal ion binding"/>
    <property type="evidence" value="ECO:0007669"/>
    <property type="project" value="UniProtKB-KW"/>
</dbReference>
<feature type="transmembrane region" description="Helical" evidence="11">
    <location>
        <begin position="305"/>
        <end position="324"/>
    </location>
</feature>
<dbReference type="CDD" id="cd06163">
    <property type="entry name" value="S2P-M50_PDZ_RseP-like"/>
    <property type="match status" value="1"/>
</dbReference>
<comment type="cofactor">
    <cofactor evidence="1 11">
        <name>Zn(2+)</name>
        <dbReference type="ChEBI" id="CHEBI:29105"/>
    </cofactor>
</comment>
<dbReference type="Pfam" id="PF02163">
    <property type="entry name" value="Peptidase_M50"/>
    <property type="match status" value="1"/>
</dbReference>
<reference evidence="13 14" key="1">
    <citation type="submission" date="2019-03" db="EMBL/GenBank/DDBJ databases">
        <title>Draft genome sequence data and analysis of a Fermenting Bacterium, Soehngenia longevitae strain 1933PT, isolated from petroleum reservoir in Azerbaijan.</title>
        <authorList>
            <person name="Grouzdev D.S."/>
            <person name="Bidzhieva S.K."/>
            <person name="Sokolova D.S."/>
            <person name="Tourova T.P."/>
            <person name="Poltaraus A.B."/>
            <person name="Nazina T.N."/>
        </authorList>
    </citation>
    <scope>NUCLEOTIDE SEQUENCE [LARGE SCALE GENOMIC DNA]</scope>
    <source>
        <strain evidence="13 14">1933P</strain>
    </source>
</reference>
<dbReference type="InterPro" id="IPR004387">
    <property type="entry name" value="Pept_M50_Zn"/>
</dbReference>
<keyword evidence="8 11" id="KW-1133">Transmembrane helix</keyword>
<evidence type="ECO:0000256" key="8">
    <source>
        <dbReference type="ARBA" id="ARBA00022989"/>
    </source>
</evidence>
<dbReference type="EMBL" id="SRIB01000009">
    <property type="protein sequence ID" value="TFZ39822.1"/>
    <property type="molecule type" value="Genomic_DNA"/>
</dbReference>
<comment type="caution">
    <text evidence="13">The sequence shown here is derived from an EMBL/GenBank/DDBJ whole genome shotgun (WGS) entry which is preliminary data.</text>
</comment>
<keyword evidence="6 11" id="KW-0378">Hydrolase</keyword>
<keyword evidence="7 11" id="KW-0862">Zinc</keyword>
<feature type="transmembrane region" description="Helical" evidence="11">
    <location>
        <begin position="255"/>
        <end position="276"/>
    </location>
</feature>
<dbReference type="InterPro" id="IPR036034">
    <property type="entry name" value="PDZ_sf"/>
</dbReference>
<protein>
    <recommendedName>
        <fullName evidence="11">Zinc metalloprotease</fullName>
        <ecNumber evidence="11">3.4.24.-</ecNumber>
    </recommendedName>
</protein>